<feature type="domain" description="Lysozyme inhibitor LprI-like N-terminal" evidence="1">
    <location>
        <begin position="31"/>
        <end position="124"/>
    </location>
</feature>
<sequence>MKKVIFLFCLFSFSCFSQEEKHPIDDAMNRCLNDAITTAEQRNCVKEAYEKWDILLNESYRQFLNKLSKNEKELLVTAQRNWIKFRDAEFAFINLYYYQQEKGTLFFVMGDFRKMEMVKKRALEIQEYIQSLEN</sequence>
<keyword evidence="3" id="KW-1185">Reference proteome</keyword>
<dbReference type="Pfam" id="PF07007">
    <property type="entry name" value="LprI"/>
    <property type="match status" value="1"/>
</dbReference>
<dbReference type="PANTHER" id="PTHR39176:SF1">
    <property type="entry name" value="PERIPLASMIC PROTEIN"/>
    <property type="match status" value="1"/>
</dbReference>
<accession>A0A1H6KW88</accession>
<dbReference type="PANTHER" id="PTHR39176">
    <property type="entry name" value="PERIPLASMIC PROTEIN-RELATED"/>
    <property type="match status" value="1"/>
</dbReference>
<proteinExistence type="predicted"/>
<dbReference type="PROSITE" id="PS51257">
    <property type="entry name" value="PROKAR_LIPOPROTEIN"/>
    <property type="match status" value="1"/>
</dbReference>
<dbReference type="Proteomes" id="UP000199634">
    <property type="component" value="Unassembled WGS sequence"/>
</dbReference>
<dbReference type="EMBL" id="FNXE01000016">
    <property type="protein sequence ID" value="SEH77885.1"/>
    <property type="molecule type" value="Genomic_DNA"/>
</dbReference>
<dbReference type="AlphaFoldDB" id="A0A1H6KW88"/>
<dbReference type="STRING" id="1159016.SAMN02927937_01384"/>
<evidence type="ECO:0000313" key="3">
    <source>
        <dbReference type="Proteomes" id="UP000199634"/>
    </source>
</evidence>
<dbReference type="Gene3D" id="1.20.1270.180">
    <property type="match status" value="1"/>
</dbReference>
<organism evidence="2 3">
    <name type="scientific">Paenimyroides marinum</name>
    <dbReference type="NCBI Taxonomy" id="1159016"/>
    <lineage>
        <taxon>Bacteria</taxon>
        <taxon>Pseudomonadati</taxon>
        <taxon>Bacteroidota</taxon>
        <taxon>Flavobacteriia</taxon>
        <taxon>Flavobacteriales</taxon>
        <taxon>Flavobacteriaceae</taxon>
        <taxon>Paenimyroides</taxon>
    </lineage>
</organism>
<dbReference type="InterPro" id="IPR009739">
    <property type="entry name" value="LprI-like_N"/>
</dbReference>
<dbReference type="RefSeq" id="WP_091097989.1">
    <property type="nucleotide sequence ID" value="NZ_FNXE01000016.1"/>
</dbReference>
<dbReference type="OrthoDB" id="7340239at2"/>
<protein>
    <submittedName>
        <fullName evidence="2">Uncharacterized conserved protein YecT, DUF1311 family</fullName>
    </submittedName>
</protein>
<reference evidence="2 3" key="1">
    <citation type="submission" date="2016-10" db="EMBL/GenBank/DDBJ databases">
        <authorList>
            <person name="de Groot N.N."/>
        </authorList>
    </citation>
    <scope>NUCLEOTIDE SEQUENCE [LARGE SCALE GENOMIC DNA]</scope>
    <source>
        <strain evidence="2 3">CGMCC 1.10825</strain>
    </source>
</reference>
<name>A0A1H6KW88_9FLAO</name>
<gene>
    <name evidence="2" type="ORF">SAMN02927937_01384</name>
</gene>
<evidence type="ECO:0000259" key="1">
    <source>
        <dbReference type="Pfam" id="PF07007"/>
    </source>
</evidence>
<evidence type="ECO:0000313" key="2">
    <source>
        <dbReference type="EMBL" id="SEH77885.1"/>
    </source>
</evidence>